<organism evidence="1">
    <name type="scientific">uncultured Rubrobacteraceae bacterium</name>
    <dbReference type="NCBI Taxonomy" id="349277"/>
    <lineage>
        <taxon>Bacteria</taxon>
        <taxon>Bacillati</taxon>
        <taxon>Actinomycetota</taxon>
        <taxon>Rubrobacteria</taxon>
        <taxon>Rubrobacterales</taxon>
        <taxon>Rubrobacteraceae</taxon>
        <taxon>environmental samples</taxon>
    </lineage>
</organism>
<dbReference type="AlphaFoldDB" id="A0A6J4PQZ7"/>
<dbReference type="EMBL" id="CADCVB010000082">
    <property type="protein sequence ID" value="CAA9421673.1"/>
    <property type="molecule type" value="Genomic_DNA"/>
</dbReference>
<feature type="non-terminal residue" evidence="1">
    <location>
        <position position="70"/>
    </location>
</feature>
<evidence type="ECO:0000313" key="1">
    <source>
        <dbReference type="EMBL" id="CAA9421673.1"/>
    </source>
</evidence>
<accession>A0A6J4PQZ7</accession>
<proteinExistence type="predicted"/>
<gene>
    <name evidence="1" type="ORF">AVDCRST_MAG78-1086</name>
</gene>
<reference evidence="1" key="1">
    <citation type="submission" date="2020-02" db="EMBL/GenBank/DDBJ databases">
        <authorList>
            <person name="Meier V. D."/>
        </authorList>
    </citation>
    <scope>NUCLEOTIDE SEQUENCE</scope>
    <source>
        <strain evidence="1">AVDCRST_MAG78</strain>
    </source>
</reference>
<name>A0A6J4PQZ7_9ACTN</name>
<sequence>GRSCLGHGGGLPAPRRLRRPRGALGLALALQRPTGHDREDRGQAKRRALWLGRHAFDFGRSRTLGRRGRV</sequence>
<protein>
    <submittedName>
        <fullName evidence="1">Uncharacterized protein</fullName>
    </submittedName>
</protein>
<feature type="non-terminal residue" evidence="1">
    <location>
        <position position="1"/>
    </location>
</feature>